<organism evidence="2">
    <name type="scientific">marine metagenome</name>
    <dbReference type="NCBI Taxonomy" id="408172"/>
    <lineage>
        <taxon>unclassified sequences</taxon>
        <taxon>metagenomes</taxon>
        <taxon>ecological metagenomes</taxon>
    </lineage>
</organism>
<reference evidence="2" key="1">
    <citation type="submission" date="2018-05" db="EMBL/GenBank/DDBJ databases">
        <authorList>
            <person name="Lanie J.A."/>
            <person name="Ng W.-L."/>
            <person name="Kazmierczak K.M."/>
            <person name="Andrzejewski T.M."/>
            <person name="Davidsen T.M."/>
            <person name="Wayne K.J."/>
            <person name="Tettelin H."/>
            <person name="Glass J.I."/>
            <person name="Rusch D."/>
            <person name="Podicherti R."/>
            <person name="Tsui H.-C.T."/>
            <person name="Winkler M.E."/>
        </authorList>
    </citation>
    <scope>NUCLEOTIDE SEQUENCE</scope>
</reference>
<dbReference type="AlphaFoldDB" id="A0A382B1X6"/>
<keyword evidence="1" id="KW-0472">Membrane</keyword>
<dbReference type="EMBL" id="UINC01027638">
    <property type="protein sequence ID" value="SVB07217.1"/>
    <property type="molecule type" value="Genomic_DNA"/>
</dbReference>
<protein>
    <recommendedName>
        <fullName evidence="3">PDGLE domain-containing protein</fullName>
    </recommendedName>
</protein>
<feature type="transmembrane region" description="Helical" evidence="1">
    <location>
        <begin position="39"/>
        <end position="65"/>
    </location>
</feature>
<sequence>MNKINSMIAFILISFSLVEPVFPCATCYGAPDAAATDGLNWAIITLLGTTGSVLTGIIIAILSLVNRAKKHGKIIDEQ</sequence>
<keyword evidence="1" id="KW-1133">Transmembrane helix</keyword>
<keyword evidence="1" id="KW-0812">Transmembrane</keyword>
<accession>A0A382B1X6</accession>
<evidence type="ECO:0000256" key="1">
    <source>
        <dbReference type="SAM" id="Phobius"/>
    </source>
</evidence>
<name>A0A382B1X6_9ZZZZ</name>
<evidence type="ECO:0008006" key="3">
    <source>
        <dbReference type="Google" id="ProtNLM"/>
    </source>
</evidence>
<proteinExistence type="predicted"/>
<gene>
    <name evidence="2" type="ORF">METZ01_LOCUS160071</name>
</gene>
<evidence type="ECO:0000313" key="2">
    <source>
        <dbReference type="EMBL" id="SVB07217.1"/>
    </source>
</evidence>